<dbReference type="EMBL" id="WNWR01000129">
    <property type="protein sequence ID" value="KAE9990617.1"/>
    <property type="molecule type" value="Genomic_DNA"/>
</dbReference>
<feature type="region of interest" description="Disordered" evidence="1">
    <location>
        <begin position="1"/>
        <end position="22"/>
    </location>
</feature>
<evidence type="ECO:0000313" key="2">
    <source>
        <dbReference type="EMBL" id="KAE9963443.1"/>
    </source>
</evidence>
<keyword evidence="5" id="KW-1185">Reference proteome</keyword>
<dbReference type="EMBL" id="WNWQ01000839">
    <property type="protein sequence ID" value="KAE9963443.1"/>
    <property type="molecule type" value="Genomic_DNA"/>
</dbReference>
<evidence type="ECO:0000313" key="4">
    <source>
        <dbReference type="Proteomes" id="UP000433883"/>
    </source>
</evidence>
<evidence type="ECO:0000313" key="3">
    <source>
        <dbReference type="EMBL" id="KAE9990617.1"/>
    </source>
</evidence>
<evidence type="ECO:0000256" key="1">
    <source>
        <dbReference type="SAM" id="MobiDB-lite"/>
    </source>
</evidence>
<protein>
    <submittedName>
        <fullName evidence="2">Uncharacterized protein</fullName>
    </submittedName>
</protein>
<gene>
    <name evidence="2" type="ORF">BLS_009275</name>
    <name evidence="3" type="ORF">EG327_001168</name>
</gene>
<feature type="region of interest" description="Disordered" evidence="1">
    <location>
        <begin position="182"/>
        <end position="203"/>
    </location>
</feature>
<feature type="region of interest" description="Disordered" evidence="1">
    <location>
        <begin position="353"/>
        <end position="416"/>
    </location>
</feature>
<feature type="compositionally biased region" description="Polar residues" evidence="1">
    <location>
        <begin position="389"/>
        <end position="416"/>
    </location>
</feature>
<comment type="caution">
    <text evidence="2">The sequence shown here is derived from an EMBL/GenBank/DDBJ whole genome shotgun (WGS) entry which is preliminary data.</text>
</comment>
<dbReference type="Proteomes" id="UP000490939">
    <property type="component" value="Unassembled WGS sequence"/>
</dbReference>
<organism evidence="2 4">
    <name type="scientific">Venturia inaequalis</name>
    <name type="common">Apple scab fungus</name>
    <dbReference type="NCBI Taxonomy" id="5025"/>
    <lineage>
        <taxon>Eukaryota</taxon>
        <taxon>Fungi</taxon>
        <taxon>Dikarya</taxon>
        <taxon>Ascomycota</taxon>
        <taxon>Pezizomycotina</taxon>
        <taxon>Dothideomycetes</taxon>
        <taxon>Pleosporomycetidae</taxon>
        <taxon>Venturiales</taxon>
        <taxon>Venturiaceae</taxon>
        <taxon>Venturia</taxon>
    </lineage>
</organism>
<evidence type="ECO:0000313" key="5">
    <source>
        <dbReference type="Proteomes" id="UP000490939"/>
    </source>
</evidence>
<proteinExistence type="predicted"/>
<reference evidence="2 4" key="1">
    <citation type="submission" date="2019-11" db="EMBL/GenBank/DDBJ databases">
        <title>Venturia inaequalis Genome Resource.</title>
        <authorList>
            <person name="Lichtner F.J."/>
        </authorList>
    </citation>
    <scope>NUCLEOTIDE SEQUENCE [LARGE SCALE GENOMIC DNA]</scope>
    <source>
        <strain evidence="2">Bline_iso_100314</strain>
        <strain evidence="3 5">DMI_063113</strain>
    </source>
</reference>
<sequence length="558" mass="60661">MSTPLLVRSTSCPSKATVSSPDTFQLQLKPASPHPDPISIPTEADPAAIDPQSALSLAEDLDLDQTQEETVGGRFFNNPYGTVLTTIAELGSTSTLLADPNEPQRPNRARIEQDAAALKEFRKIVDGRTSDSSSEEIAAAGGNVGLGRQSLEKKMLAEERLAEERLAEKKLATERGVLEHNGTCLSDHGSALPGSTRKGPSDDHLANLGQASTKIRSECLSPKHLFHIFPDYIQLGSTSQLETTHHVQTNSTETQPRSNSVVTIYEGCQRLGISEASEDTVGTRYLPVGHVSHPSSSQEQRRSAASSSTSAQAPRRSVDEWAYGKYTYSAGRQQHHDGSASQDSYQIESNDKIGNYADTGKVNFSSSSENNGSRSPLRSTTHSPPPQAYASQQNRRRSSAPSSLENRGISQMGTPSTHTFRSAALESLLPIAAAEGIIIPYTLTPHHATQARTPSNPTTRLETSHSEVSVLFHRGDVCRHRAAAYLDKGIEPRDTLLQIPEQARFDGAVEIRERRDWCWRCRVEKRMDRVAGAAMPKSCCFSGADKAGEAERARLVDV</sequence>
<dbReference type="AlphaFoldDB" id="A0A8H3YKV8"/>
<feature type="compositionally biased region" description="Low complexity" evidence="1">
    <location>
        <begin position="295"/>
        <end position="315"/>
    </location>
</feature>
<feature type="compositionally biased region" description="Low complexity" evidence="1">
    <location>
        <begin position="363"/>
        <end position="375"/>
    </location>
</feature>
<accession>A0A8H3YKV8</accession>
<dbReference type="Proteomes" id="UP000433883">
    <property type="component" value="Unassembled WGS sequence"/>
</dbReference>
<feature type="region of interest" description="Disordered" evidence="1">
    <location>
        <begin position="286"/>
        <end position="316"/>
    </location>
</feature>
<name>A0A8H3YKV8_VENIN</name>